<evidence type="ECO:0000313" key="2">
    <source>
        <dbReference type="Proteomes" id="UP001057279"/>
    </source>
</evidence>
<dbReference type="EMBL" id="CM043044">
    <property type="protein sequence ID" value="KAI4564792.1"/>
    <property type="molecule type" value="Genomic_DNA"/>
</dbReference>
<organism evidence="1 2">
    <name type="scientific">Ovis ammon polii x Ovis aries</name>
    <dbReference type="NCBI Taxonomy" id="2918886"/>
    <lineage>
        <taxon>Eukaryota</taxon>
        <taxon>Metazoa</taxon>
        <taxon>Chordata</taxon>
        <taxon>Craniata</taxon>
        <taxon>Vertebrata</taxon>
        <taxon>Euteleostomi</taxon>
        <taxon>Mammalia</taxon>
        <taxon>Eutheria</taxon>
        <taxon>Laurasiatheria</taxon>
        <taxon>Artiodactyla</taxon>
        <taxon>Ruminantia</taxon>
        <taxon>Pecora</taxon>
        <taxon>Bovidae</taxon>
        <taxon>Caprinae</taxon>
        <taxon>Ovis</taxon>
    </lineage>
</organism>
<reference evidence="1" key="1">
    <citation type="submission" date="2022-03" db="EMBL/GenBank/DDBJ databases">
        <title>Genomic analyses of argali, domestic sheep and their hybrids provide insights into chromosomal evolution, heterosis and genetic basis of agronomic traits.</title>
        <authorList>
            <person name="Li M."/>
        </authorList>
    </citation>
    <scope>NUCLEOTIDE SEQUENCE</scope>
    <source>
        <strain evidence="1">F1 hybrid</strain>
    </source>
</reference>
<keyword evidence="2" id="KW-1185">Reference proteome</keyword>
<accession>A0ACB9UCM7</accession>
<protein>
    <submittedName>
        <fullName evidence="1">Uncharacterized protein</fullName>
    </submittedName>
</protein>
<name>A0ACB9UCM7_9CETA</name>
<gene>
    <name evidence="1" type="ORF">MJG53_015804</name>
</gene>
<proteinExistence type="predicted"/>
<sequence length="188" mass="20604">MGGLTPPFLFPVMPGSMPALAEYFGSVIAWSLKRALTLFRKESSRKQPVLDVALGNVALGACSATGQTTTKPINAFPDAANQPFWAGECEASWMRAYRFQRSNPTHVRNQLKTDVPFSKEEARTRAWEEPESLLRFVVVADSDAVFTWLQPHGGFSGEERALDWEPGCPDCSAALATHDLGGPGRTYL</sequence>
<evidence type="ECO:0000313" key="1">
    <source>
        <dbReference type="EMBL" id="KAI4564792.1"/>
    </source>
</evidence>
<comment type="caution">
    <text evidence="1">The sequence shown here is derived from an EMBL/GenBank/DDBJ whole genome shotgun (WGS) entry which is preliminary data.</text>
</comment>
<dbReference type="Proteomes" id="UP001057279">
    <property type="component" value="Linkage Group LG19"/>
</dbReference>